<dbReference type="HOGENOM" id="CLU_085045_0_0_3"/>
<feature type="compositionally biased region" description="Basic and acidic residues" evidence="1">
    <location>
        <begin position="200"/>
        <end position="215"/>
    </location>
</feature>
<protein>
    <recommendedName>
        <fullName evidence="2">DUF4340 domain-containing protein</fullName>
    </recommendedName>
</protein>
<dbReference type="AlphaFoldDB" id="Q110U2"/>
<organism evidence="3">
    <name type="scientific">Trichodesmium erythraeum (strain IMS101)</name>
    <dbReference type="NCBI Taxonomy" id="203124"/>
    <lineage>
        <taxon>Bacteria</taxon>
        <taxon>Bacillati</taxon>
        <taxon>Cyanobacteriota</taxon>
        <taxon>Cyanophyceae</taxon>
        <taxon>Oscillatoriophycideae</taxon>
        <taxon>Oscillatoriales</taxon>
        <taxon>Microcoleaceae</taxon>
        <taxon>Trichodesmium</taxon>
    </lineage>
</organism>
<accession>Q110U2</accession>
<gene>
    <name evidence="3" type="ordered locus">Tery_2806</name>
</gene>
<evidence type="ECO:0000259" key="2">
    <source>
        <dbReference type="Pfam" id="PF14238"/>
    </source>
</evidence>
<dbReference type="KEGG" id="ter:Tery_2806"/>
<feature type="compositionally biased region" description="Acidic residues" evidence="1">
    <location>
        <begin position="189"/>
        <end position="199"/>
    </location>
</feature>
<name>Q110U2_TRIEI</name>
<dbReference type="OrthoDB" id="453197at2"/>
<evidence type="ECO:0000256" key="1">
    <source>
        <dbReference type="SAM" id="MobiDB-lite"/>
    </source>
</evidence>
<feature type="domain" description="DUF4340" evidence="2">
    <location>
        <begin position="75"/>
        <end position="187"/>
    </location>
</feature>
<dbReference type="eggNOG" id="COG3170">
    <property type="taxonomic scope" value="Bacteria"/>
</dbReference>
<feature type="region of interest" description="Disordered" evidence="1">
    <location>
        <begin position="183"/>
        <end position="229"/>
    </location>
</feature>
<dbReference type="InterPro" id="IPR025641">
    <property type="entry name" value="DUF4340"/>
</dbReference>
<dbReference type="Pfam" id="PF14238">
    <property type="entry name" value="DUF4340"/>
    <property type="match status" value="1"/>
</dbReference>
<dbReference type="STRING" id="203124.Tery_2806"/>
<sequence>MKIKRTTLILMLTALVLGGFVYLYEIRGKQQQTETQEKQKQVFNFDSEQIQTITIKQESETLTLKINKEAEEKAWNITAPVEKKADLQTVEFLLYELTNLKSDRSISTSISRLSEYGLEKPEITLEVQLKDGKNMRLFLGQPDFNGNFIYSQLEPEGEPPEEVSVLLLSVNFKNVLTKPVSEWEKLEISDEEKTEEEEKSTEKKEQPETSKEPSEKSSSNSEVSPSPTN</sequence>
<feature type="compositionally biased region" description="Low complexity" evidence="1">
    <location>
        <begin position="216"/>
        <end position="229"/>
    </location>
</feature>
<reference evidence="3" key="1">
    <citation type="submission" date="2006-06" db="EMBL/GenBank/DDBJ databases">
        <title>Complete sequence of Trichodesmium erythraeum IMS101.</title>
        <authorList>
            <consortium name="US DOE Joint Genome Institute"/>
            <person name="Copeland A."/>
            <person name="Lucas S."/>
            <person name="Lapidus A."/>
            <person name="Barry K."/>
            <person name="Detter J.C."/>
            <person name="Glavina del Rio T."/>
            <person name="Hammon N."/>
            <person name="Israni S."/>
            <person name="Dalin E."/>
            <person name="Tice H."/>
            <person name="Pitluck S."/>
            <person name="Kiss H."/>
            <person name="Munk A.C."/>
            <person name="Brettin T."/>
            <person name="Bruce D."/>
            <person name="Han C."/>
            <person name="Tapia R."/>
            <person name="Gilna P."/>
            <person name="Schmutz J."/>
            <person name="Larimer F."/>
            <person name="Land M."/>
            <person name="Hauser L."/>
            <person name="Kyrpides N."/>
            <person name="Kim E."/>
            <person name="Richardson P."/>
        </authorList>
    </citation>
    <scope>NUCLEOTIDE SEQUENCE [LARGE SCALE GENOMIC DNA]</scope>
    <source>
        <strain evidence="3">IMS101</strain>
    </source>
</reference>
<dbReference type="EMBL" id="CP000393">
    <property type="protein sequence ID" value="ABG51982.1"/>
    <property type="molecule type" value="Genomic_DNA"/>
</dbReference>
<dbReference type="RefSeq" id="WP_011612343.1">
    <property type="nucleotide sequence ID" value="NC_008312.1"/>
</dbReference>
<evidence type="ECO:0000313" key="3">
    <source>
        <dbReference type="EMBL" id="ABG51982.1"/>
    </source>
</evidence>
<proteinExistence type="predicted"/>